<gene>
    <name evidence="1" type="ORF">FLAPJACK_40</name>
</gene>
<dbReference type="EMBL" id="KY888882">
    <property type="protein sequence ID" value="ARQ94954.1"/>
    <property type="molecule type" value="Genomic_DNA"/>
</dbReference>
<organism evidence="1 2">
    <name type="scientific">Bacillus phage Flapjack</name>
    <dbReference type="NCBI Taxonomy" id="1983465"/>
    <lineage>
        <taxon>Viruses</taxon>
        <taxon>Duplodnaviria</taxon>
        <taxon>Heunggongvirae</taxon>
        <taxon>Uroviricota</taxon>
        <taxon>Caudoviricetes</taxon>
        <taxon>Herelleviridae</taxon>
        <taxon>Bastillevirinae</taxon>
        <taxon>Bequatrovirus</taxon>
        <taxon>Bequatrovirus spock</taxon>
    </lineage>
</organism>
<evidence type="ECO:0000313" key="1">
    <source>
        <dbReference type="EMBL" id="ARQ94954.1"/>
    </source>
</evidence>
<sequence>MVTRNFTQFKRIVKLDKVSQTCFACPTQYEGKTTYGEYFYCRYRYGWMSIELDGKELVEVKFGDEWSGCCSWSDFVEQAALRGVIIDDSATEWLDDEEGIWND</sequence>
<protein>
    <submittedName>
        <fullName evidence="1">Uncharacterized protein</fullName>
    </submittedName>
</protein>
<proteinExistence type="predicted"/>
<name>A0A1X9SFV5_9CAUD</name>
<accession>A0A1X9SFV5</accession>
<reference evidence="2" key="1">
    <citation type="submission" date="2017-04" db="EMBL/GenBank/DDBJ databases">
        <authorList>
            <person name="Abille Z."/>
            <person name="Afsharjavan R."/>
            <person name="Alms C.E."/>
            <person name="Anil A."/>
            <person name="Azuma E.A."/>
            <person name="Boateng D."/>
            <person name="Bowden K.V."/>
            <person name="Bui Q."/>
            <person name="Callaghan K.D."/>
            <person name="Canova P.N."/>
            <person name="Carter A.-G.V."/>
            <person name="Carty B."/>
            <person name="Choudhary A."/>
            <person name="Chugh K."/>
            <person name="Clark C.B."/>
            <person name="Clark J."/>
            <person name="Cortez R."/>
            <person name="Dalwadi R.M."/>
            <person name="Daou G."/>
            <person name="Das M."/>
            <person name="Dasari S."/>
            <person name="Davis E.H."/>
            <person name="Defreitas N."/>
            <person name="Demirji J."/>
            <person name="Endres C."/>
            <person name="Fakhar S."/>
            <person name="Feeley N."/>
            <person name="Flores D.C."/>
            <person name="Fowler A.R."/>
            <person name="George T."/>
            <person name="Greis H.L."/>
            <person name="Groleau D.L."/>
            <person name="Gulati J.K."/>
            <person name="Guzman W."/>
            <person name="Hallworth A.N."/>
            <person name="Hariri A."/>
            <person name="Haya V.N."/>
            <person name="Hoffman A.K."/>
            <person name="Horne B."/>
            <person name="Howard T."/>
            <person name="Iglesia A.J."/>
            <person name="Ijezie O.D."/>
            <person name="Incognito N.A."/>
            <person name="Inen J.A."/>
            <person name="Jaiswal A."/>
            <person name="Jezek R.A."/>
            <person name="Kawa A.C."/>
            <person name="Khan F."/>
            <person name="Khin A.C."/>
            <person name="Knapo J."/>
            <person name="Kong A.S."/>
            <person name="Le B.Q."/>
            <person name="Le Q.M."/>
            <person name="Le T.-H.M."/>
            <person name="Lee M."/>
            <person name="Lockwood J.L."/>
            <person name="Loto-Rojas G.S."/>
            <person name="Mantzavinos A."/>
            <person name="Martinez D.R."/>
            <person name="Meadows A.R."/>
            <person name="Mehr S."/>
            <person name="Mellon M.N."/>
            <person name="Memon S."/>
            <person name="Miller B."/>
            <person name="Min S."/>
            <person name="Mitchell L.M."/>
            <person name="Mohamed I.R."/>
            <person name="Mohammed F.O."/>
            <person name="More S."/>
            <person name="Muntaha S."/>
            <person name="Nadeem I."/>
            <person name="Ndjeumen-Njinguet A.S."/>
            <person name="Ng P."/>
            <person name="Ngu V.E."/>
            <person name="Nguyen B.N."/>
            <person name="OHern C.T."/>
            <person name="Oboh U.S."/>
            <person name="Pagano C.W."/>
            <person name="Panakal P.R."/>
            <person name="Park D.A."/>
            <person name="Parsana D."/>
            <person name="Patel P."/>
            <person name="Patel V.S."/>
            <person name="Patwardhan V.M."/>
            <person name="Pawar S.D."/>
            <person name="Payne V.R."/>
            <person name="Petricel I.M."/>
            <person name="Phillips C."/>
            <person name="Puglisi K.M."/>
            <person name="Ramaprasad G."/>
            <person name="Raza A.S."/>
            <person name="Rivera-Oven A.G."/>
            <person name="Robins E."/>
            <person name="Roeun D.C."/>
            <person name="Rostovtseva N."/>
            <person name="Sadat M."/>
            <person name="Seas A."/>
            <person name="So E.J."/>
            <person name="Sogbesan C."/>
            <person name="Strumsky L.A."/>
            <person name="Sun J.L."/>
            <person name="Sutherland H.J."/>
            <person name="Tchakounte I."/>
            <person name="Tewell J.R."/>
            <person name="Thapa D.J."/>
            <person name="Tkach Y."/>
            <person name="Tran C.D."/>
            <person name="Tran V."/>
            <person name="Vithayathil T."/>
            <person name="Vivekanandan A."/>
            <person name="Wang S.R."/>
            <person name="White E."/>
            <person name="Yang A.L."/>
            <person name="Ye D.T."/>
            <person name="Yirenkyi M."/>
            <person name="Zarb J.S."/>
            <person name="Zhang S."/>
            <person name="Zhou M.T."/>
            <person name="Cao A."/>
            <person name="Nguyen K.M."/>
            <person name="Patel K."/>
            <person name="Patel P."/>
            <person name="Pennington E."/>
            <person name="Sendze O."/>
            <person name="Zahangir S."/>
            <person name="Correa-Mendez M."/>
            <person name="Fabian M.F."/>
            <person name="Liu S."/>
            <person name="Jethmalani Y."/>
            <person name="Nunn R."/>
            <person name="Prakash A."/>
            <person name="Louise T."/>
            <person name="Russell D.A."/>
            <person name="Hatfull G.F."/>
            <person name="Erill I."/>
            <person name="Caruso S.M."/>
        </authorList>
    </citation>
    <scope>NUCLEOTIDE SEQUENCE [LARGE SCALE GENOMIC DNA]</scope>
</reference>
<dbReference type="Proteomes" id="UP000222741">
    <property type="component" value="Segment"/>
</dbReference>
<evidence type="ECO:0000313" key="2">
    <source>
        <dbReference type="Proteomes" id="UP000222741"/>
    </source>
</evidence>